<comment type="caution">
    <text evidence="4">The sequence shown here is derived from an EMBL/GenBank/DDBJ whole genome shotgun (WGS) entry which is preliminary data.</text>
</comment>
<dbReference type="PROSITE" id="PS50110">
    <property type="entry name" value="RESPONSE_REGULATORY"/>
    <property type="match status" value="1"/>
</dbReference>
<dbReference type="SMART" id="SM00448">
    <property type="entry name" value="REC"/>
    <property type="match status" value="1"/>
</dbReference>
<dbReference type="Gene3D" id="3.30.70.270">
    <property type="match status" value="1"/>
</dbReference>
<name>A0A4Z0W1J2_9BACT</name>
<dbReference type="Pfam" id="PF00072">
    <property type="entry name" value="Response_reg"/>
    <property type="match status" value="1"/>
</dbReference>
<dbReference type="EMBL" id="SRME01000002">
    <property type="protein sequence ID" value="TGG88412.1"/>
    <property type="molecule type" value="Genomic_DNA"/>
</dbReference>
<dbReference type="OrthoDB" id="48290at2"/>
<dbReference type="InterPro" id="IPR000160">
    <property type="entry name" value="GGDEF_dom"/>
</dbReference>
<dbReference type="Pfam" id="PF00990">
    <property type="entry name" value="GGDEF"/>
    <property type="match status" value="1"/>
</dbReference>
<feature type="modified residue" description="4-aspartylphosphate" evidence="1">
    <location>
        <position position="59"/>
    </location>
</feature>
<evidence type="ECO:0000259" key="3">
    <source>
        <dbReference type="PROSITE" id="PS50887"/>
    </source>
</evidence>
<dbReference type="NCBIfam" id="TIGR00254">
    <property type="entry name" value="GGDEF"/>
    <property type="match status" value="1"/>
</dbReference>
<dbReference type="PANTHER" id="PTHR45138:SF9">
    <property type="entry name" value="DIGUANYLATE CYCLASE DGCM-RELATED"/>
    <property type="match status" value="1"/>
</dbReference>
<organism evidence="4 5">
    <name type="scientific">Geotoga petraea</name>
    <dbReference type="NCBI Taxonomy" id="28234"/>
    <lineage>
        <taxon>Bacteria</taxon>
        <taxon>Thermotogati</taxon>
        <taxon>Thermotogota</taxon>
        <taxon>Thermotogae</taxon>
        <taxon>Petrotogales</taxon>
        <taxon>Petrotogaceae</taxon>
        <taxon>Geotoga</taxon>
    </lineage>
</organism>
<dbReference type="GO" id="GO:1902201">
    <property type="term" value="P:negative regulation of bacterial-type flagellum-dependent cell motility"/>
    <property type="evidence" value="ECO:0007669"/>
    <property type="project" value="TreeGrafter"/>
</dbReference>
<dbReference type="PROSITE" id="PS50887">
    <property type="entry name" value="GGDEF"/>
    <property type="match status" value="1"/>
</dbReference>
<proteinExistence type="predicted"/>
<evidence type="ECO:0000259" key="2">
    <source>
        <dbReference type="PROSITE" id="PS50110"/>
    </source>
</evidence>
<dbReference type="GO" id="GO:0005886">
    <property type="term" value="C:plasma membrane"/>
    <property type="evidence" value="ECO:0007669"/>
    <property type="project" value="TreeGrafter"/>
</dbReference>
<dbReference type="CDD" id="cd01949">
    <property type="entry name" value="GGDEF"/>
    <property type="match status" value="1"/>
</dbReference>
<dbReference type="GO" id="GO:0052621">
    <property type="term" value="F:diguanylate cyclase activity"/>
    <property type="evidence" value="ECO:0007669"/>
    <property type="project" value="TreeGrafter"/>
</dbReference>
<protein>
    <submittedName>
        <fullName evidence="4">Diguanylate cyclase</fullName>
    </submittedName>
</protein>
<accession>A0A4Z0W1J2</accession>
<dbReference type="SMART" id="SM00267">
    <property type="entry name" value="GGDEF"/>
    <property type="match status" value="1"/>
</dbReference>
<dbReference type="SUPFAM" id="SSF52172">
    <property type="entry name" value="CheY-like"/>
    <property type="match status" value="1"/>
</dbReference>
<dbReference type="PANTHER" id="PTHR45138">
    <property type="entry name" value="REGULATORY COMPONENTS OF SENSORY TRANSDUCTION SYSTEM"/>
    <property type="match status" value="1"/>
</dbReference>
<dbReference type="SUPFAM" id="SSF55073">
    <property type="entry name" value="Nucleotide cyclase"/>
    <property type="match status" value="1"/>
</dbReference>
<dbReference type="AlphaFoldDB" id="A0A4Z0W1J2"/>
<dbReference type="GO" id="GO:0043709">
    <property type="term" value="P:cell adhesion involved in single-species biofilm formation"/>
    <property type="evidence" value="ECO:0007669"/>
    <property type="project" value="TreeGrafter"/>
</dbReference>
<dbReference type="InterPro" id="IPR001789">
    <property type="entry name" value="Sig_transdc_resp-reg_receiver"/>
</dbReference>
<keyword evidence="1" id="KW-0597">Phosphoprotein</keyword>
<dbReference type="GO" id="GO:0000160">
    <property type="term" value="P:phosphorelay signal transduction system"/>
    <property type="evidence" value="ECO:0007669"/>
    <property type="project" value="InterPro"/>
</dbReference>
<feature type="domain" description="Response regulatory" evidence="2">
    <location>
        <begin position="6"/>
        <end position="125"/>
    </location>
</feature>
<dbReference type="Proteomes" id="UP000297288">
    <property type="component" value="Unassembled WGS sequence"/>
</dbReference>
<dbReference type="InterPro" id="IPR029787">
    <property type="entry name" value="Nucleotide_cyclase"/>
</dbReference>
<dbReference type="Gene3D" id="3.40.50.2300">
    <property type="match status" value="1"/>
</dbReference>
<evidence type="ECO:0000256" key="1">
    <source>
        <dbReference type="PROSITE-ProRule" id="PRU00169"/>
    </source>
</evidence>
<gene>
    <name evidence="4" type="ORF">E4650_05045</name>
</gene>
<evidence type="ECO:0000313" key="4">
    <source>
        <dbReference type="EMBL" id="TGG88412.1"/>
    </source>
</evidence>
<dbReference type="InterPro" id="IPR050469">
    <property type="entry name" value="Diguanylate_Cyclase"/>
</dbReference>
<evidence type="ECO:0000313" key="5">
    <source>
        <dbReference type="Proteomes" id="UP000297288"/>
    </source>
</evidence>
<dbReference type="InterPro" id="IPR043128">
    <property type="entry name" value="Rev_trsase/Diguanyl_cyclase"/>
</dbReference>
<sequence>MRCNMNLFIVDDSVLIQKKLKDTIEKNFEDINISLFNSSEELLNFIEMKIKKPDFIFLDVILPGIDGLKTCKILKKLSDLDSYIFIMTSQDTDETLEKAFKSGADDFILKPLREPEIIARLKTYIKLKNYIDKLEELNKRDFLTELYNKSQFYENLKKVVYEEDVFSVLFIDIDDFKQINDTYGHMTGDHILEELGKIIKKYENKMIVPFRYGGEEFSILIKKYDRQKAYLVAEELRKKIEDKLFYKNIKVTISGGVADNSNIDNYSDIIEIADSKLYIAKSNGKNQIVI</sequence>
<dbReference type="FunFam" id="3.30.70.270:FF:000001">
    <property type="entry name" value="Diguanylate cyclase domain protein"/>
    <property type="match status" value="1"/>
</dbReference>
<reference evidence="4 5" key="1">
    <citation type="submission" date="2019-04" db="EMBL/GenBank/DDBJ databases">
        <title>Draft genome sequence data and analysis of a Fermenting Bacterium, Geotoga petraea strain HO-Geo1, isolated from heavy-oil petroleum reservoir in Russia.</title>
        <authorList>
            <person name="Grouzdev D.S."/>
            <person name="Semenova E.M."/>
            <person name="Sokolova D.S."/>
            <person name="Tourova T.P."/>
            <person name="Poltaraus A.B."/>
            <person name="Nazina T.N."/>
        </authorList>
    </citation>
    <scope>NUCLEOTIDE SEQUENCE [LARGE SCALE GENOMIC DNA]</scope>
    <source>
        <strain evidence="4 5">HO-Geo1</strain>
    </source>
</reference>
<dbReference type="CDD" id="cd00156">
    <property type="entry name" value="REC"/>
    <property type="match status" value="1"/>
</dbReference>
<dbReference type="InterPro" id="IPR011006">
    <property type="entry name" value="CheY-like_superfamily"/>
</dbReference>
<feature type="domain" description="GGDEF" evidence="3">
    <location>
        <begin position="164"/>
        <end position="290"/>
    </location>
</feature>